<evidence type="ECO:0000256" key="3">
    <source>
        <dbReference type="ARBA" id="ARBA00022759"/>
    </source>
</evidence>
<evidence type="ECO:0000256" key="10">
    <source>
        <dbReference type="HAMAP-Rule" id="MF_01470"/>
    </source>
</evidence>
<dbReference type="Gene3D" id="3.100.10.20">
    <property type="entry name" value="CRISPR-associated endonuclease Cas1, N-terminal domain"/>
    <property type="match status" value="1"/>
</dbReference>
<evidence type="ECO:0000256" key="5">
    <source>
        <dbReference type="ARBA" id="ARBA00022842"/>
    </source>
</evidence>
<accession>A0ABS7L3V1</accession>
<keyword evidence="2 10" id="KW-0479">Metal-binding</keyword>
<dbReference type="CDD" id="cd09721">
    <property type="entry name" value="Cas1_I-C"/>
    <property type="match status" value="1"/>
</dbReference>
<proteinExistence type="inferred from homology"/>
<feature type="binding site" evidence="10">
    <location>
        <position position="166"/>
    </location>
    <ligand>
        <name>Mn(2+)</name>
        <dbReference type="ChEBI" id="CHEBI:29035"/>
    </ligand>
</feature>
<dbReference type="InterPro" id="IPR002729">
    <property type="entry name" value="CRISPR-assoc_Cas1"/>
</dbReference>
<feature type="binding site" evidence="10">
    <location>
        <position position="249"/>
    </location>
    <ligand>
        <name>Mn(2+)</name>
        <dbReference type="ChEBI" id="CHEBI:29035"/>
    </ligand>
</feature>
<evidence type="ECO:0000256" key="8">
    <source>
        <dbReference type="ARBA" id="ARBA00023211"/>
    </source>
</evidence>
<comment type="cofactor">
    <cofactor evidence="10">
        <name>Mg(2+)</name>
        <dbReference type="ChEBI" id="CHEBI:18420"/>
    </cofactor>
    <cofactor evidence="10">
        <name>Mn(2+)</name>
        <dbReference type="ChEBI" id="CHEBI:29035"/>
    </cofactor>
</comment>
<dbReference type="InterPro" id="IPR050646">
    <property type="entry name" value="Cas1"/>
</dbReference>
<dbReference type="PANTHER" id="PTHR34353">
    <property type="entry name" value="CRISPR-ASSOCIATED ENDONUCLEASE CAS1 1"/>
    <property type="match status" value="1"/>
</dbReference>
<evidence type="ECO:0000256" key="2">
    <source>
        <dbReference type="ARBA" id="ARBA00022723"/>
    </source>
</evidence>
<dbReference type="EC" id="3.1.-.-" evidence="10"/>
<dbReference type="Proteomes" id="UP000779049">
    <property type="component" value="Unassembled WGS sequence"/>
</dbReference>
<dbReference type="InterPro" id="IPR042206">
    <property type="entry name" value="CRISPR-assoc_Cas1_C"/>
</dbReference>
<dbReference type="EMBL" id="VIRV01000001">
    <property type="protein sequence ID" value="MBY0757720.1"/>
    <property type="molecule type" value="Genomic_DNA"/>
</dbReference>
<gene>
    <name evidence="11" type="primary">cas1c</name>
    <name evidence="10" type="synonym">cas1</name>
    <name evidence="11" type="ORF">FLB61_01150</name>
</gene>
<dbReference type="InterPro" id="IPR019856">
    <property type="entry name" value="CRISPR-assoc_Cas1_DVULG"/>
</dbReference>
<organism evidence="11 12">
    <name type="scientific">Sellimonas caecigallum</name>
    <dbReference type="NCBI Taxonomy" id="2592333"/>
    <lineage>
        <taxon>Bacteria</taxon>
        <taxon>Bacillati</taxon>
        <taxon>Bacillota</taxon>
        <taxon>Clostridia</taxon>
        <taxon>Lachnospirales</taxon>
        <taxon>Lachnospiraceae</taxon>
        <taxon>Sellimonas</taxon>
    </lineage>
</organism>
<keyword evidence="6 10" id="KW-0051">Antiviral defense</keyword>
<comment type="similarity">
    <text evidence="10">Belongs to the CRISPR-associated endonuclease Cas1 family.</text>
</comment>
<keyword evidence="3 10" id="KW-0255">Endonuclease</keyword>
<reference evidence="11 12" key="1">
    <citation type="journal article" date="2020" name="New Microbes New Infect">
        <title>Sellimonas caecigallum sp. nov., description and genome sequence of a new member of the Sellimonas genus isolated from the cecum of feral chicken.</title>
        <authorList>
            <person name="Wongkuna S."/>
            <person name="Ghimire S."/>
            <person name="Antony L."/>
            <person name="Chankhamhaengdecha S."/>
            <person name="Janvilisri T."/>
            <person name="Scaria J."/>
        </authorList>
    </citation>
    <scope>NUCLEOTIDE SEQUENCE [LARGE SCALE GENOMIC DNA]</scope>
    <source>
        <strain evidence="11 12">SW451</strain>
    </source>
</reference>
<dbReference type="NCBIfam" id="TIGR00287">
    <property type="entry name" value="cas1"/>
    <property type="match status" value="1"/>
</dbReference>
<comment type="subunit">
    <text evidence="9 10">Homodimer, forms a heterotetramer with a Cas2 homodimer.</text>
</comment>
<keyword evidence="8 10" id="KW-0464">Manganese</keyword>
<keyword evidence="7 10" id="KW-0238">DNA-binding</keyword>
<evidence type="ECO:0000256" key="6">
    <source>
        <dbReference type="ARBA" id="ARBA00023118"/>
    </source>
</evidence>
<name>A0ABS7L3V1_9FIRM</name>
<keyword evidence="1 10" id="KW-0540">Nuclease</keyword>
<evidence type="ECO:0000256" key="7">
    <source>
        <dbReference type="ARBA" id="ARBA00023125"/>
    </source>
</evidence>
<dbReference type="Pfam" id="PF01867">
    <property type="entry name" value="Cas_Cas1"/>
    <property type="match status" value="1"/>
</dbReference>
<dbReference type="PANTHER" id="PTHR34353:SF2">
    <property type="entry name" value="CRISPR-ASSOCIATED ENDONUCLEASE CAS1 1"/>
    <property type="match status" value="1"/>
</dbReference>
<dbReference type="GO" id="GO:0004519">
    <property type="term" value="F:endonuclease activity"/>
    <property type="evidence" value="ECO:0007669"/>
    <property type="project" value="UniProtKB-KW"/>
</dbReference>
<keyword evidence="4 10" id="KW-0378">Hydrolase</keyword>
<dbReference type="NCBIfam" id="TIGR03640">
    <property type="entry name" value="cas1_DVULG"/>
    <property type="match status" value="1"/>
</dbReference>
<dbReference type="Gene3D" id="1.20.120.920">
    <property type="entry name" value="CRISPR-associated endonuclease Cas1, C-terminal domain"/>
    <property type="match status" value="1"/>
</dbReference>
<comment type="function">
    <text evidence="10">CRISPR (clustered regularly interspaced short palindromic repeat), is an adaptive immune system that provides protection against mobile genetic elements (viruses, transposable elements and conjugative plasmids). CRISPR clusters contain spacers, sequences complementary to antecedent mobile elements, and target invading nucleic acids. CRISPR clusters are transcribed and processed into CRISPR RNA (crRNA). Acts as a dsDNA endonuclease. Involved in the integration of spacer DNA into the CRISPR cassette.</text>
</comment>
<evidence type="ECO:0000256" key="9">
    <source>
        <dbReference type="ARBA" id="ARBA00038592"/>
    </source>
</evidence>
<evidence type="ECO:0000313" key="12">
    <source>
        <dbReference type="Proteomes" id="UP000779049"/>
    </source>
</evidence>
<keyword evidence="12" id="KW-1185">Reference proteome</keyword>
<sequence>MKRLLNTLYVTGTNRYLSLDGENVVVLEEREEIGRIPLHNLQGIVTFGYTGASPALMGVCAQRNIDLTFMSGNGRFLARVTGEVKGNVTLRKQQYRVSENKEKSISIARNFIFGKVYNTRWILERATRDYPLRLDVDKMKEKSAFLYHRLQDIRVCKDASKLLGLEGEAASVYFSVFDQLILQQKEDFYFRERSRRPPLDNVNAMLSFAYSLLAGMCSSALEAVGLDPYVGFYHTDRPGRISLALDVMEELRGIMADRFVLTMINKRIVKKENFIQKENGAVILDDSGRKLFLSAWQERKQDVIKHPFLNEKIEWGMVPHAQAMLLARYLRGDLDEYPPFLWK</sequence>
<evidence type="ECO:0000256" key="1">
    <source>
        <dbReference type="ARBA" id="ARBA00022722"/>
    </source>
</evidence>
<dbReference type="HAMAP" id="MF_01470">
    <property type="entry name" value="Cas1"/>
    <property type="match status" value="1"/>
</dbReference>
<evidence type="ECO:0000313" key="11">
    <source>
        <dbReference type="EMBL" id="MBY0757720.1"/>
    </source>
</evidence>
<protein>
    <recommendedName>
        <fullName evidence="10">CRISPR-associated endonuclease Cas1</fullName>
        <ecNumber evidence="10">3.1.-.-</ecNumber>
    </recommendedName>
</protein>
<keyword evidence="5 10" id="KW-0460">Magnesium</keyword>
<feature type="binding site" evidence="10">
    <location>
        <position position="234"/>
    </location>
    <ligand>
        <name>Mn(2+)</name>
        <dbReference type="ChEBI" id="CHEBI:29035"/>
    </ligand>
</feature>
<dbReference type="RefSeq" id="WP_221919191.1">
    <property type="nucleotide sequence ID" value="NZ_CP173660.1"/>
</dbReference>
<evidence type="ECO:0000256" key="4">
    <source>
        <dbReference type="ARBA" id="ARBA00022801"/>
    </source>
</evidence>
<dbReference type="InterPro" id="IPR042211">
    <property type="entry name" value="CRISPR-assoc_Cas1_N"/>
</dbReference>
<comment type="caution">
    <text evidence="11">The sequence shown here is derived from an EMBL/GenBank/DDBJ whole genome shotgun (WGS) entry which is preliminary data.</text>
</comment>